<accession>A0ACC2X8M5</accession>
<gene>
    <name evidence="1" type="ORF">QFC24_005340</name>
</gene>
<organism evidence="1 2">
    <name type="scientific">Naganishia onofrii</name>
    <dbReference type="NCBI Taxonomy" id="1851511"/>
    <lineage>
        <taxon>Eukaryota</taxon>
        <taxon>Fungi</taxon>
        <taxon>Dikarya</taxon>
        <taxon>Basidiomycota</taxon>
        <taxon>Agaricomycotina</taxon>
        <taxon>Tremellomycetes</taxon>
        <taxon>Filobasidiales</taxon>
        <taxon>Filobasidiaceae</taxon>
        <taxon>Naganishia</taxon>
    </lineage>
</organism>
<dbReference type="EMBL" id="JASBWV010000021">
    <property type="protein sequence ID" value="KAJ9120383.1"/>
    <property type="molecule type" value="Genomic_DNA"/>
</dbReference>
<protein>
    <submittedName>
        <fullName evidence="1">Uncharacterized protein</fullName>
    </submittedName>
</protein>
<evidence type="ECO:0000313" key="2">
    <source>
        <dbReference type="Proteomes" id="UP001234202"/>
    </source>
</evidence>
<keyword evidence="2" id="KW-1185">Reference proteome</keyword>
<proteinExistence type="predicted"/>
<comment type="caution">
    <text evidence="1">The sequence shown here is derived from an EMBL/GenBank/DDBJ whole genome shotgun (WGS) entry which is preliminary data.</text>
</comment>
<reference evidence="1" key="1">
    <citation type="submission" date="2023-04" db="EMBL/GenBank/DDBJ databases">
        <title>Draft Genome sequencing of Naganishia species isolated from polar environments using Oxford Nanopore Technology.</title>
        <authorList>
            <person name="Leo P."/>
            <person name="Venkateswaran K."/>
        </authorList>
    </citation>
    <scope>NUCLEOTIDE SEQUENCE</scope>
    <source>
        <strain evidence="1">DBVPG 5303</strain>
    </source>
</reference>
<evidence type="ECO:0000313" key="1">
    <source>
        <dbReference type="EMBL" id="KAJ9120383.1"/>
    </source>
</evidence>
<dbReference type="Proteomes" id="UP001234202">
    <property type="component" value="Unassembled WGS sequence"/>
</dbReference>
<name>A0ACC2X8M5_9TREE</name>
<sequence>MSTIDPLSTSVQQWLFTPIQLTRTPSQQPAATTSTTTASGHPDDSWTFGKEYQERMEAVQFLLAVQKDLHFQNPVKQQVDQWKVQQKTVMQQQQQQQQQGGMAMGVQYGGRSVMQQMGMGMQHPQGRYGQNSNGMMDQQQQVNLDAMSTKDLLAHSGIFGHPNSAEYEHWVNVNQEFEQVPYAKDVGYTAASYLHRFFMRRSLRDYKAKSGNPCFLAQEIAVACLYLALKAEERMNIKIRVVARAFKHKAGQGNAQTDYFENTIANYEDIVLETLCYDLPIPQPLGYVLRAHTFFYPPPSQQDDKQLAGKEKEKEKEKEKRTSVWDEDDNSWGAHSMMQKNQMNNKFQQQLLRQNQERRLAAEARAKKRQAFEDLRGEELGRAALLDLAYMICDETKTSPICLLSLANYIASASYLLAQCMVFDTPLAEAFEKVDERWLEAFGGKELRLTGQGGVVQFRKTLADTVRWILEIQDVGLMQSVIGDWLKAVLHSGVLIVPVQDVPQIAGTSEKPMKDEGGKVE</sequence>